<keyword evidence="3 7" id="KW-0732">Signal</keyword>
<reference evidence="9 10" key="1">
    <citation type="submission" date="2021-03" db="EMBL/GenBank/DDBJ databases">
        <title>Antimicrobial resistance genes in bacteria isolated from Japanese honey, and their potential for conferring macrolide and lincosamide resistance in the American foulbrood pathogen Paenibacillus larvae.</title>
        <authorList>
            <person name="Okamoto M."/>
            <person name="Kumagai M."/>
            <person name="Kanamori H."/>
            <person name="Takamatsu D."/>
        </authorList>
    </citation>
    <scope>NUCLEOTIDE SEQUENCE [LARGE SCALE GENOMIC DNA]</scope>
    <source>
        <strain evidence="9 10">J1TS3</strain>
    </source>
</reference>
<dbReference type="PROSITE" id="PS51780">
    <property type="entry name" value="GW"/>
    <property type="match status" value="2"/>
</dbReference>
<accession>A0ABQ4KBS9</accession>
<feature type="domain" description="GW" evidence="8">
    <location>
        <begin position="118"/>
        <end position="196"/>
    </location>
</feature>
<comment type="caution">
    <text evidence="9">The sequence shown here is derived from an EMBL/GenBank/DDBJ whole genome shotgun (WGS) entry which is preliminary data.</text>
</comment>
<keyword evidence="10" id="KW-1185">Reference proteome</keyword>
<feature type="region of interest" description="Disordered" evidence="6">
    <location>
        <begin position="27"/>
        <end position="102"/>
    </location>
</feature>
<dbReference type="InterPro" id="IPR038200">
    <property type="entry name" value="GW_dom_sf"/>
</dbReference>
<keyword evidence="4" id="KW-0378">Hydrolase</keyword>
<evidence type="ECO:0000256" key="1">
    <source>
        <dbReference type="ARBA" id="ARBA00004613"/>
    </source>
</evidence>
<evidence type="ECO:0000256" key="2">
    <source>
        <dbReference type="ARBA" id="ARBA00022525"/>
    </source>
</evidence>
<proteinExistence type="predicted"/>
<dbReference type="SMART" id="SM00287">
    <property type="entry name" value="SH3b"/>
    <property type="match status" value="2"/>
</dbReference>
<keyword evidence="5" id="KW-0961">Cell wall biogenesis/degradation</keyword>
<dbReference type="Gene3D" id="2.30.30.40">
    <property type="entry name" value="SH3 Domains"/>
    <property type="match status" value="2"/>
</dbReference>
<dbReference type="Gene3D" id="1.10.530.10">
    <property type="match status" value="1"/>
</dbReference>
<dbReference type="InterPro" id="IPR002901">
    <property type="entry name" value="MGlyc_endo_b_GlcNAc-like_dom"/>
</dbReference>
<evidence type="ECO:0000256" key="5">
    <source>
        <dbReference type="ARBA" id="ARBA00023316"/>
    </source>
</evidence>
<evidence type="ECO:0000256" key="6">
    <source>
        <dbReference type="SAM" id="MobiDB-lite"/>
    </source>
</evidence>
<feature type="signal peptide" evidence="7">
    <location>
        <begin position="1"/>
        <end position="23"/>
    </location>
</feature>
<dbReference type="EMBL" id="BOQT01000027">
    <property type="protein sequence ID" value="GIN23184.1"/>
    <property type="molecule type" value="Genomic_DNA"/>
</dbReference>
<keyword evidence="2" id="KW-0964">Secreted</keyword>
<evidence type="ECO:0000313" key="10">
    <source>
        <dbReference type="Proteomes" id="UP000680279"/>
    </source>
</evidence>
<feature type="compositionally biased region" description="Acidic residues" evidence="6">
    <location>
        <begin position="43"/>
        <end position="53"/>
    </location>
</feature>
<name>A0ABQ4KBS9_9BACI</name>
<evidence type="ECO:0000256" key="4">
    <source>
        <dbReference type="ARBA" id="ARBA00022801"/>
    </source>
</evidence>
<evidence type="ECO:0000256" key="7">
    <source>
        <dbReference type="SAM" id="SignalP"/>
    </source>
</evidence>
<dbReference type="InterPro" id="IPR052354">
    <property type="entry name" value="Cell_Wall_Dynamics_Protein"/>
</dbReference>
<feature type="chain" id="PRO_5046930064" description="GW domain-containing protein" evidence="7">
    <location>
        <begin position="24"/>
        <end position="801"/>
    </location>
</feature>
<organism evidence="9 10">
    <name type="scientific">Siminovitchia fordii</name>
    <dbReference type="NCBI Taxonomy" id="254759"/>
    <lineage>
        <taxon>Bacteria</taxon>
        <taxon>Bacillati</taxon>
        <taxon>Bacillota</taxon>
        <taxon>Bacilli</taxon>
        <taxon>Bacillales</taxon>
        <taxon>Bacillaceae</taxon>
        <taxon>Siminovitchia</taxon>
    </lineage>
</organism>
<dbReference type="SMART" id="SM00047">
    <property type="entry name" value="LYZ2"/>
    <property type="match status" value="1"/>
</dbReference>
<protein>
    <recommendedName>
        <fullName evidence="8">GW domain-containing protein</fullName>
    </recommendedName>
</protein>
<dbReference type="Pfam" id="PF13457">
    <property type="entry name" value="GW"/>
    <property type="match status" value="3"/>
</dbReference>
<evidence type="ECO:0000259" key="8">
    <source>
        <dbReference type="PROSITE" id="PS51780"/>
    </source>
</evidence>
<sequence>MKKISIIIVIILIIFLHPNQLHAEEVPKDQLENISPDTMQPEDKEENMEENMEATDQRTDTPVQVIQDSQDTAVEKKEAASEPASEKTRVDEPLKPTAPKIQKQKLQVKSVKSTQSVEEKKVSRLGHISNSKVKIYSNQKLNSSKAAGSTYTNQVYYIKRQATIKGETYYLISRQPSDQKGVIGWVKAKDMSTRKHTVVDKQKKVFYVKGTGSAYSKAWGGKKDFTYSSLSKYKNLTFQVHLTEKVGNNVWYRGKLGGKTVWIMSSNVVQAKESKTSRLGHIKNSKVRIYKTLGSPSSIAAGSGHTNSVYYIKKQSIINGQTYYLISKQPSSTKGVIGWVKSTDMSSYRHIGIDKIVKKFYIKGTGRAYSKAWGGKKDLVYSDLKKYTNKTFDVNLTEKVGNNVWYRGTLDGKTAWVHSSYVKETKDNYIQHNLTLKEAVEIQMRNKPQTDKYRDKNAFVQSNNINIVKTGEVKGSKVGLRTSPKIGDNVHTTVKNKTKVTILGTVTGDQSEGTNKWYKIKHNNKELYVESSMVDLKETTATTKSNVNVLESANSQSHVYATLSKGTKVTIVKEGKTWHEIKYGTWRNAKASDVKQHVNPDNNSRYQHLVLSSSAGVSASELNKVLAGKGTLEGLGKAFIEGGKKHKVNEIYLISHAFLETAQGTSQLASGIEVGKDKKGKPVLVTSSNRKNLKGIKKVYNMFGIKALDSCPNTCGAVHAYEQGWDTPSKAVIGGAEFIGQQYIHNQYKQNTVYKMRWNFVNTSKQYATDIGWAVKQTARIESLYKQLENPDMEFEIPKFK</sequence>
<dbReference type="Pfam" id="PF01832">
    <property type="entry name" value="Glucosaminidase"/>
    <property type="match status" value="1"/>
</dbReference>
<dbReference type="Gene3D" id="2.30.30.170">
    <property type="match status" value="4"/>
</dbReference>
<evidence type="ECO:0000256" key="3">
    <source>
        <dbReference type="ARBA" id="ARBA00022729"/>
    </source>
</evidence>
<comment type="subcellular location">
    <subcellularLocation>
        <location evidence="1">Secreted</location>
    </subcellularLocation>
</comment>
<dbReference type="PANTHER" id="PTHR34408">
    <property type="entry name" value="FAMILY PROTEIN, PUTATIVE-RELATED"/>
    <property type="match status" value="1"/>
</dbReference>
<feature type="compositionally biased region" description="Polar residues" evidence="6">
    <location>
        <begin position="60"/>
        <end position="72"/>
    </location>
</feature>
<gene>
    <name evidence="9" type="ORF">J1TS3_43180</name>
</gene>
<dbReference type="SUPFAM" id="SSF82057">
    <property type="entry name" value="Prokaryotic SH3-related domain"/>
    <property type="match status" value="1"/>
</dbReference>
<dbReference type="Pfam" id="PF08239">
    <property type="entry name" value="SH3_3"/>
    <property type="match status" value="1"/>
</dbReference>
<feature type="compositionally biased region" description="Basic and acidic residues" evidence="6">
    <location>
        <begin position="73"/>
        <end position="94"/>
    </location>
</feature>
<dbReference type="InterPro" id="IPR025987">
    <property type="entry name" value="GW_dom"/>
</dbReference>
<dbReference type="Proteomes" id="UP000680279">
    <property type="component" value="Unassembled WGS sequence"/>
</dbReference>
<dbReference type="RefSeq" id="WP_212963943.1">
    <property type="nucleotide sequence ID" value="NZ_BOQT01000027.1"/>
</dbReference>
<feature type="domain" description="GW" evidence="8">
    <location>
        <begin position="341"/>
        <end position="427"/>
    </location>
</feature>
<evidence type="ECO:0000313" key="9">
    <source>
        <dbReference type="EMBL" id="GIN23184.1"/>
    </source>
</evidence>
<dbReference type="InterPro" id="IPR003646">
    <property type="entry name" value="SH3-like_bac-type"/>
</dbReference>